<gene>
    <name evidence="3" type="ORF">GCM10009107_05580</name>
</gene>
<evidence type="ECO:0000313" key="3">
    <source>
        <dbReference type="EMBL" id="GAA0742241.1"/>
    </source>
</evidence>
<keyword evidence="1" id="KW-0732">Signal</keyword>
<dbReference type="EMBL" id="BAAAEW010000004">
    <property type="protein sequence ID" value="GAA0742241.1"/>
    <property type="molecule type" value="Genomic_DNA"/>
</dbReference>
<dbReference type="Proteomes" id="UP001500279">
    <property type="component" value="Unassembled WGS sequence"/>
</dbReference>
<feature type="chain" id="PRO_5047397198" description="Chalcone isomerase domain-containing protein" evidence="1">
    <location>
        <begin position="31"/>
        <end position="219"/>
    </location>
</feature>
<evidence type="ECO:0000313" key="4">
    <source>
        <dbReference type="Proteomes" id="UP001500279"/>
    </source>
</evidence>
<feature type="domain" description="Chalcone isomerase" evidence="2">
    <location>
        <begin position="45"/>
        <end position="212"/>
    </location>
</feature>
<keyword evidence="4" id="KW-1185">Reference proteome</keyword>
<comment type="caution">
    <text evidence="3">The sequence shown here is derived from an EMBL/GenBank/DDBJ whole genome shotgun (WGS) entry which is preliminary data.</text>
</comment>
<dbReference type="InterPro" id="IPR016087">
    <property type="entry name" value="Chalcone_isomerase"/>
</dbReference>
<evidence type="ECO:0000259" key="2">
    <source>
        <dbReference type="Pfam" id="PF16036"/>
    </source>
</evidence>
<name>A0ABP3UV71_9BURK</name>
<dbReference type="InterPro" id="IPR016088">
    <property type="entry name" value="Chalcone_isomerase_3-sand"/>
</dbReference>
<dbReference type="Gene3D" id="3.50.70.10">
    <property type="match status" value="1"/>
</dbReference>
<proteinExistence type="predicted"/>
<sequence length="219" mass="23487">MIRDMSTFTRRDCMGLALTGLAGWPVLGHAADAPAASSAAPTAPVEIEGFKFEPSATVAGKPLLLNGATVSLILSVRTTVVALYLPHKQTTPEAALAEPGAKRLCFYSMREVSAKDLSNTFLDRLRQNAASEEIAANFIAIAQFGSAFSNRSKLVRGDFVVMDFNPTTNLTEMTLNGQKVGDAMQGESFFRMLMKIWMGPKVRPATRRGLLGDSNATAA</sequence>
<organism evidence="3 4">
    <name type="scientific">Ideonella azotifigens</name>
    <dbReference type="NCBI Taxonomy" id="513160"/>
    <lineage>
        <taxon>Bacteria</taxon>
        <taxon>Pseudomonadati</taxon>
        <taxon>Pseudomonadota</taxon>
        <taxon>Betaproteobacteria</taxon>
        <taxon>Burkholderiales</taxon>
        <taxon>Sphaerotilaceae</taxon>
        <taxon>Ideonella</taxon>
    </lineage>
</organism>
<feature type="signal peptide" evidence="1">
    <location>
        <begin position="1"/>
        <end position="30"/>
    </location>
</feature>
<accession>A0ABP3UV71</accession>
<reference evidence="4" key="1">
    <citation type="journal article" date="2019" name="Int. J. Syst. Evol. Microbiol.">
        <title>The Global Catalogue of Microorganisms (GCM) 10K type strain sequencing project: providing services to taxonomists for standard genome sequencing and annotation.</title>
        <authorList>
            <consortium name="The Broad Institute Genomics Platform"/>
            <consortium name="The Broad Institute Genome Sequencing Center for Infectious Disease"/>
            <person name="Wu L."/>
            <person name="Ma J."/>
        </authorList>
    </citation>
    <scope>NUCLEOTIDE SEQUENCE [LARGE SCALE GENOMIC DNA]</scope>
    <source>
        <strain evidence="4">JCM 15503</strain>
    </source>
</reference>
<protein>
    <recommendedName>
        <fullName evidence="2">Chalcone isomerase domain-containing protein</fullName>
    </recommendedName>
</protein>
<dbReference type="Pfam" id="PF16036">
    <property type="entry name" value="Chalcone_3"/>
    <property type="match status" value="1"/>
</dbReference>
<evidence type="ECO:0000256" key="1">
    <source>
        <dbReference type="SAM" id="SignalP"/>
    </source>
</evidence>